<dbReference type="InterPro" id="IPR050595">
    <property type="entry name" value="Bact_response_regulator"/>
</dbReference>
<dbReference type="PROSITE" id="PS50110">
    <property type="entry name" value="RESPONSE_REGULATORY"/>
    <property type="match status" value="1"/>
</dbReference>
<gene>
    <name evidence="4" type="ORF">ACFFUT_01580</name>
</gene>
<dbReference type="Gene3D" id="3.40.50.2300">
    <property type="match status" value="1"/>
</dbReference>
<name>A0ABV5JAL7_9RHOB</name>
<feature type="modified residue" description="4-aspartylphosphate" evidence="2">
    <location>
        <position position="56"/>
    </location>
</feature>
<dbReference type="EMBL" id="JBHMEA010000007">
    <property type="protein sequence ID" value="MFB9230474.1"/>
    <property type="molecule type" value="Genomic_DNA"/>
</dbReference>
<evidence type="ECO:0000313" key="4">
    <source>
        <dbReference type="EMBL" id="MFB9230474.1"/>
    </source>
</evidence>
<organism evidence="4 5">
    <name type="scientific">Pseudohalocynthiibacter aestuariivivens</name>
    <dbReference type="NCBI Taxonomy" id="1591409"/>
    <lineage>
        <taxon>Bacteria</taxon>
        <taxon>Pseudomonadati</taxon>
        <taxon>Pseudomonadota</taxon>
        <taxon>Alphaproteobacteria</taxon>
        <taxon>Rhodobacterales</taxon>
        <taxon>Paracoccaceae</taxon>
        <taxon>Pseudohalocynthiibacter</taxon>
    </lineage>
</organism>
<dbReference type="PANTHER" id="PTHR44591">
    <property type="entry name" value="STRESS RESPONSE REGULATOR PROTEIN 1"/>
    <property type="match status" value="1"/>
</dbReference>
<dbReference type="InterPro" id="IPR001789">
    <property type="entry name" value="Sig_transdc_resp-reg_receiver"/>
</dbReference>
<evidence type="ECO:0000256" key="1">
    <source>
        <dbReference type="ARBA" id="ARBA00022553"/>
    </source>
</evidence>
<keyword evidence="1 2" id="KW-0597">Phosphoprotein</keyword>
<proteinExistence type="predicted"/>
<dbReference type="SUPFAM" id="SSF52172">
    <property type="entry name" value="CheY-like"/>
    <property type="match status" value="1"/>
</dbReference>
<dbReference type="PANTHER" id="PTHR44591:SF3">
    <property type="entry name" value="RESPONSE REGULATORY DOMAIN-CONTAINING PROTEIN"/>
    <property type="match status" value="1"/>
</dbReference>
<comment type="caution">
    <text evidence="4">The sequence shown here is derived from an EMBL/GenBank/DDBJ whole genome shotgun (WGS) entry which is preliminary data.</text>
</comment>
<accession>A0ABV5JAL7</accession>
<feature type="domain" description="Response regulatory" evidence="3">
    <location>
        <begin position="6"/>
        <end position="123"/>
    </location>
</feature>
<evidence type="ECO:0000313" key="5">
    <source>
        <dbReference type="Proteomes" id="UP001589683"/>
    </source>
</evidence>
<reference evidence="4 5" key="1">
    <citation type="submission" date="2024-09" db="EMBL/GenBank/DDBJ databases">
        <authorList>
            <person name="Sun Q."/>
            <person name="Mori K."/>
        </authorList>
    </citation>
    <scope>NUCLEOTIDE SEQUENCE [LARGE SCALE GENOMIC DNA]</scope>
    <source>
        <strain evidence="4 5">CECT 8726</strain>
    </source>
</reference>
<evidence type="ECO:0000256" key="2">
    <source>
        <dbReference type="PROSITE-ProRule" id="PRU00169"/>
    </source>
</evidence>
<sequence length="130" mass="14305">MAQLRKILHVDDDEDTRAVTRLSLELVGHFIVEQCASGSAAVETAKAFSPDLFLLDAMMPNMSGEETLRELHKVPEFANTPAIFLTVKAEETAIEGLMKTDAIDVITKPFDPVELGEQITAAWDKFQKGS</sequence>
<keyword evidence="5" id="KW-1185">Reference proteome</keyword>
<dbReference type="Pfam" id="PF00072">
    <property type="entry name" value="Response_reg"/>
    <property type="match status" value="1"/>
</dbReference>
<dbReference type="RefSeq" id="WP_213887624.1">
    <property type="nucleotide sequence ID" value="NZ_JAGFNU010000001.1"/>
</dbReference>
<protein>
    <submittedName>
        <fullName evidence="4">Response regulator</fullName>
    </submittedName>
</protein>
<dbReference type="InterPro" id="IPR011006">
    <property type="entry name" value="CheY-like_superfamily"/>
</dbReference>
<evidence type="ECO:0000259" key="3">
    <source>
        <dbReference type="PROSITE" id="PS50110"/>
    </source>
</evidence>
<dbReference type="SMART" id="SM00448">
    <property type="entry name" value="REC"/>
    <property type="match status" value="1"/>
</dbReference>
<dbReference type="Proteomes" id="UP001589683">
    <property type="component" value="Unassembled WGS sequence"/>
</dbReference>